<proteinExistence type="predicted"/>
<protein>
    <recommendedName>
        <fullName evidence="1">Transposable element P transposase-like GTP-binding insertion domain-containing protein</fullName>
    </recommendedName>
</protein>
<organism evidence="2 3">
    <name type="scientific">Mycetomoellerius zeteki</name>
    <dbReference type="NCBI Taxonomy" id="64791"/>
    <lineage>
        <taxon>Eukaryota</taxon>
        <taxon>Metazoa</taxon>
        <taxon>Ecdysozoa</taxon>
        <taxon>Arthropoda</taxon>
        <taxon>Hexapoda</taxon>
        <taxon>Insecta</taxon>
        <taxon>Pterygota</taxon>
        <taxon>Neoptera</taxon>
        <taxon>Endopterygota</taxon>
        <taxon>Hymenoptera</taxon>
        <taxon>Apocrita</taxon>
        <taxon>Aculeata</taxon>
        <taxon>Formicoidea</taxon>
        <taxon>Formicidae</taxon>
        <taxon>Myrmicinae</taxon>
        <taxon>Mycetomoellerius</taxon>
    </lineage>
</organism>
<dbReference type="Pfam" id="PF21788">
    <property type="entry name" value="TNP-like_GBD"/>
    <property type="match status" value="1"/>
</dbReference>
<dbReference type="EMBL" id="KQ983178">
    <property type="protein sequence ID" value="KYQ46891.1"/>
    <property type="molecule type" value="Genomic_DNA"/>
</dbReference>
<reference evidence="2 3" key="1">
    <citation type="submission" date="2015-09" db="EMBL/GenBank/DDBJ databases">
        <title>Trachymyrmex zeteki WGS genome.</title>
        <authorList>
            <person name="Nygaard S."/>
            <person name="Hu H."/>
            <person name="Boomsma J."/>
            <person name="Zhang G."/>
        </authorList>
    </citation>
    <scope>NUCLEOTIDE SEQUENCE [LARGE SCALE GENOMIC DNA]</scope>
    <source>
        <strain evidence="2">Tzet28-1</strain>
        <tissue evidence="2">Whole body</tissue>
    </source>
</reference>
<dbReference type="AlphaFoldDB" id="A0A151WGE1"/>
<gene>
    <name evidence="2" type="ORF">ALC60_14106</name>
</gene>
<sequence>MSVNVKPGFLTEVYDAIVKFPNSSSGTFVGTYDYGNGLALEDPDVLAMDLLVFLPLNSAANTETIKFIRIIDRLFDFLNFRNPF</sequence>
<keyword evidence="3" id="KW-1185">Reference proteome</keyword>
<evidence type="ECO:0000313" key="2">
    <source>
        <dbReference type="EMBL" id="KYQ46891.1"/>
    </source>
</evidence>
<dbReference type="InterPro" id="IPR048366">
    <property type="entry name" value="TNP-like_GBD"/>
</dbReference>
<feature type="domain" description="Transposable element P transposase-like GTP-binding insertion" evidence="1">
    <location>
        <begin position="61"/>
        <end position="84"/>
    </location>
</feature>
<evidence type="ECO:0000259" key="1">
    <source>
        <dbReference type="Pfam" id="PF21788"/>
    </source>
</evidence>
<accession>A0A151WGE1</accession>
<name>A0A151WGE1_9HYME</name>
<dbReference type="Proteomes" id="UP000075809">
    <property type="component" value="Unassembled WGS sequence"/>
</dbReference>
<evidence type="ECO:0000313" key="3">
    <source>
        <dbReference type="Proteomes" id="UP000075809"/>
    </source>
</evidence>